<dbReference type="RefSeq" id="WP_216519008.1">
    <property type="nucleotide sequence ID" value="NZ_JAHLPM010000007.1"/>
</dbReference>
<accession>A0ABS6E7D9</accession>
<protein>
    <submittedName>
        <fullName evidence="1">Uncharacterized protein</fullName>
    </submittedName>
</protein>
<organism evidence="1 2">
    <name type="scientific">Tissierella simiarum</name>
    <dbReference type="NCBI Taxonomy" id="2841534"/>
    <lineage>
        <taxon>Bacteria</taxon>
        <taxon>Bacillati</taxon>
        <taxon>Bacillota</taxon>
        <taxon>Tissierellia</taxon>
        <taxon>Tissierellales</taxon>
        <taxon>Tissierellaceae</taxon>
        <taxon>Tissierella</taxon>
    </lineage>
</organism>
<evidence type="ECO:0000313" key="2">
    <source>
        <dbReference type="Proteomes" id="UP000749471"/>
    </source>
</evidence>
<sequence length="150" mass="17447">MNQNKIDEYGHIVDKEGNVIDEDGKVWEKDDRWFRIGLFELICGLDTDGEIKVPTFCKYSIGKPGDYCLENPCPHISACTVPRTLAYTNKYGYVEDSSSFDEGIYIEDDEIDERIEKLLKIWEDICIKNIDESYEEYIKDKLKDNLQGEV</sequence>
<proteinExistence type="predicted"/>
<keyword evidence="2" id="KW-1185">Reference proteome</keyword>
<dbReference type="EMBL" id="JAHLPM010000007">
    <property type="protein sequence ID" value="MBU5438143.1"/>
    <property type="molecule type" value="Genomic_DNA"/>
</dbReference>
<comment type="caution">
    <text evidence="1">The sequence shown here is derived from an EMBL/GenBank/DDBJ whole genome shotgun (WGS) entry which is preliminary data.</text>
</comment>
<gene>
    <name evidence="1" type="ORF">KQI42_08995</name>
</gene>
<reference evidence="1 2" key="1">
    <citation type="submission" date="2021-06" db="EMBL/GenBank/DDBJ databases">
        <authorList>
            <person name="Sun Q."/>
            <person name="Li D."/>
        </authorList>
    </citation>
    <scope>NUCLEOTIDE SEQUENCE [LARGE SCALE GENOMIC DNA]</scope>
    <source>
        <strain evidence="1 2">MSJ-40</strain>
    </source>
</reference>
<name>A0ABS6E7D9_9FIRM</name>
<evidence type="ECO:0000313" key="1">
    <source>
        <dbReference type="EMBL" id="MBU5438143.1"/>
    </source>
</evidence>
<dbReference type="Proteomes" id="UP000749471">
    <property type="component" value="Unassembled WGS sequence"/>
</dbReference>